<dbReference type="GO" id="GO:0051087">
    <property type="term" value="F:protein-folding chaperone binding"/>
    <property type="evidence" value="ECO:0007669"/>
    <property type="project" value="InterPro"/>
</dbReference>
<dbReference type="AlphaFoldDB" id="A0A9N8ZKZ6"/>
<dbReference type="GO" id="GO:0001671">
    <property type="term" value="F:ATPase activator activity"/>
    <property type="evidence" value="ECO:0007669"/>
    <property type="project" value="InterPro"/>
</dbReference>
<dbReference type="SUPFAM" id="SSF47144">
    <property type="entry name" value="HSC20 (HSCB), C-terminal oligomerisation domain"/>
    <property type="match status" value="1"/>
</dbReference>
<proteinExistence type="inferred from homology"/>
<dbReference type="InterPro" id="IPR004640">
    <property type="entry name" value="HscB"/>
</dbReference>
<reference evidence="4" key="1">
    <citation type="submission" date="2021-06" db="EMBL/GenBank/DDBJ databases">
        <authorList>
            <person name="Kallberg Y."/>
            <person name="Tangrot J."/>
            <person name="Rosling A."/>
        </authorList>
    </citation>
    <scope>NUCLEOTIDE SEQUENCE</scope>
    <source>
        <strain evidence="4">FL130A</strain>
    </source>
</reference>
<dbReference type="OrthoDB" id="448954at2759"/>
<dbReference type="GO" id="GO:0044571">
    <property type="term" value="P:[2Fe-2S] cluster assembly"/>
    <property type="evidence" value="ECO:0007669"/>
    <property type="project" value="InterPro"/>
</dbReference>
<dbReference type="PROSITE" id="PS50076">
    <property type="entry name" value="DNAJ_2"/>
    <property type="match status" value="1"/>
</dbReference>
<dbReference type="Pfam" id="PF07743">
    <property type="entry name" value="HSCB_C"/>
    <property type="match status" value="1"/>
</dbReference>
<dbReference type="InterPro" id="IPR036869">
    <property type="entry name" value="J_dom_sf"/>
</dbReference>
<dbReference type="Gene3D" id="1.20.1280.20">
    <property type="entry name" value="HscB, C-terminal domain"/>
    <property type="match status" value="1"/>
</dbReference>
<dbReference type="GO" id="GO:0051259">
    <property type="term" value="P:protein complex oligomerization"/>
    <property type="evidence" value="ECO:0007669"/>
    <property type="project" value="InterPro"/>
</dbReference>
<dbReference type="PANTHER" id="PTHR14021:SF15">
    <property type="entry name" value="IRON-SULFUR CLUSTER CO-CHAPERONE PROTEIN HSCB"/>
    <property type="match status" value="1"/>
</dbReference>
<organism evidence="4 5">
    <name type="scientific">Ambispora leptoticha</name>
    <dbReference type="NCBI Taxonomy" id="144679"/>
    <lineage>
        <taxon>Eukaryota</taxon>
        <taxon>Fungi</taxon>
        <taxon>Fungi incertae sedis</taxon>
        <taxon>Mucoromycota</taxon>
        <taxon>Glomeromycotina</taxon>
        <taxon>Glomeromycetes</taxon>
        <taxon>Archaeosporales</taxon>
        <taxon>Ambisporaceae</taxon>
        <taxon>Ambispora</taxon>
    </lineage>
</organism>
<comment type="similarity">
    <text evidence="1">Belongs to the HscB family.</text>
</comment>
<gene>
    <name evidence="4" type="ORF">ALEPTO_LOCUS3416</name>
</gene>
<dbReference type="GO" id="GO:0005739">
    <property type="term" value="C:mitochondrion"/>
    <property type="evidence" value="ECO:0007669"/>
    <property type="project" value="TreeGrafter"/>
</dbReference>
<evidence type="ECO:0000256" key="1">
    <source>
        <dbReference type="ARBA" id="ARBA00010476"/>
    </source>
</evidence>
<accession>A0A9N8ZKZ6</accession>
<dbReference type="InterPro" id="IPR001623">
    <property type="entry name" value="DnaJ_domain"/>
</dbReference>
<dbReference type="Proteomes" id="UP000789508">
    <property type="component" value="Unassembled WGS sequence"/>
</dbReference>
<name>A0A9N8ZKZ6_9GLOM</name>
<sequence>MSIFVNFNKPTGALLLQTISRTRPFTAVSRSKNFELLTALTRTTTAASADNISTQRRHCWKCDSEIDYSSLLCNREECGAIQQGLPNDVTYFDLLGMGVSRQGDKKKFSYDIDLSQLRRNFLSLQQRIHPDSYSQKDQQEYMYALNQSSIINGAYQTLRDPLARAQYMLRLNGILVTESESIEDPELLMQVMEARELLEEATCEEEVKNIREMNEERINEIIKEISQAFQNNDLDTAKALTIRLQYWHNIRNAAVDWVPGKRIEILH</sequence>
<dbReference type="InterPro" id="IPR009073">
    <property type="entry name" value="HscB_oligo_C"/>
</dbReference>
<keyword evidence="5" id="KW-1185">Reference proteome</keyword>
<evidence type="ECO:0000259" key="3">
    <source>
        <dbReference type="PROSITE" id="PS50076"/>
    </source>
</evidence>
<dbReference type="NCBIfam" id="TIGR00714">
    <property type="entry name" value="hscB"/>
    <property type="match status" value="1"/>
</dbReference>
<keyword evidence="2" id="KW-0143">Chaperone</keyword>
<evidence type="ECO:0000256" key="2">
    <source>
        <dbReference type="ARBA" id="ARBA00023186"/>
    </source>
</evidence>
<comment type="caution">
    <text evidence="4">The sequence shown here is derived from an EMBL/GenBank/DDBJ whole genome shotgun (WGS) entry which is preliminary data.</text>
</comment>
<dbReference type="Gene3D" id="1.10.287.110">
    <property type="entry name" value="DnaJ domain"/>
    <property type="match status" value="1"/>
</dbReference>
<feature type="domain" description="J" evidence="3">
    <location>
        <begin position="90"/>
        <end position="171"/>
    </location>
</feature>
<evidence type="ECO:0000313" key="4">
    <source>
        <dbReference type="EMBL" id="CAG8499595.1"/>
    </source>
</evidence>
<evidence type="ECO:0000313" key="5">
    <source>
        <dbReference type="Proteomes" id="UP000789508"/>
    </source>
</evidence>
<protein>
    <submittedName>
        <fullName evidence="4">2852_t:CDS:1</fullName>
    </submittedName>
</protein>
<dbReference type="SUPFAM" id="SSF46565">
    <property type="entry name" value="Chaperone J-domain"/>
    <property type="match status" value="1"/>
</dbReference>
<dbReference type="PANTHER" id="PTHR14021">
    <property type="entry name" value="IRON-SULFUR CLUSTER CO-CHAPERONE PROTEIN HSCB"/>
    <property type="match status" value="1"/>
</dbReference>
<dbReference type="EMBL" id="CAJVPS010000629">
    <property type="protein sequence ID" value="CAG8499595.1"/>
    <property type="molecule type" value="Genomic_DNA"/>
</dbReference>
<dbReference type="InterPro" id="IPR036386">
    <property type="entry name" value="HscB_C_sf"/>
</dbReference>